<evidence type="ECO:0000313" key="1">
    <source>
        <dbReference type="EMBL" id="KAK4149917.1"/>
    </source>
</evidence>
<comment type="caution">
    <text evidence="1">The sequence shown here is derived from an EMBL/GenBank/DDBJ whole genome shotgun (WGS) entry which is preliminary data.</text>
</comment>
<protein>
    <submittedName>
        <fullName evidence="1">Uncharacterized protein</fullName>
    </submittedName>
</protein>
<dbReference type="AlphaFoldDB" id="A0AAN6ZT27"/>
<proteinExistence type="predicted"/>
<dbReference type="EMBL" id="MU857112">
    <property type="protein sequence ID" value="KAK4149917.1"/>
    <property type="molecule type" value="Genomic_DNA"/>
</dbReference>
<sequence length="274" mass="30327">SPKTPPPLTPETLKLLLATFDRALPDTTRYAVSGHAALMVWGYYYYSPRNTTPSHVSIVCPAADRDVILTRARAVGWSVSYPYRGDGEVVISGVPVPVLGLTGEEEVVVWGVIRLRVVRDGEGGVWGRLGWVRPVEMVAGTTTTSIGMESSVCWVWTEAPVMGVPTLLDEFARAWYFCVVKKRGRGDGGGEREKRIGEMILWCLWRLAEDAEVNGGEGRWKWTPRDVPCLVYGKFWYTFVRRYPWALGLLEMVGLSGPGFAIRKQAATVASGDT</sequence>
<name>A0AAN6ZT27_9PEZI</name>
<accession>A0AAN6ZT27</accession>
<feature type="non-terminal residue" evidence="1">
    <location>
        <position position="1"/>
    </location>
</feature>
<dbReference type="Proteomes" id="UP001302745">
    <property type="component" value="Unassembled WGS sequence"/>
</dbReference>
<reference evidence="1" key="1">
    <citation type="journal article" date="2023" name="Mol. Phylogenet. Evol.">
        <title>Genome-scale phylogeny and comparative genomics of the fungal order Sordariales.</title>
        <authorList>
            <person name="Hensen N."/>
            <person name="Bonometti L."/>
            <person name="Westerberg I."/>
            <person name="Brannstrom I.O."/>
            <person name="Guillou S."/>
            <person name="Cros-Aarteil S."/>
            <person name="Calhoun S."/>
            <person name="Haridas S."/>
            <person name="Kuo A."/>
            <person name="Mondo S."/>
            <person name="Pangilinan J."/>
            <person name="Riley R."/>
            <person name="LaButti K."/>
            <person name="Andreopoulos B."/>
            <person name="Lipzen A."/>
            <person name="Chen C."/>
            <person name="Yan M."/>
            <person name="Daum C."/>
            <person name="Ng V."/>
            <person name="Clum A."/>
            <person name="Steindorff A."/>
            <person name="Ohm R.A."/>
            <person name="Martin F."/>
            <person name="Silar P."/>
            <person name="Natvig D.O."/>
            <person name="Lalanne C."/>
            <person name="Gautier V."/>
            <person name="Ament-Velasquez S.L."/>
            <person name="Kruys A."/>
            <person name="Hutchinson M.I."/>
            <person name="Powell A.J."/>
            <person name="Barry K."/>
            <person name="Miller A.N."/>
            <person name="Grigoriev I.V."/>
            <person name="Debuchy R."/>
            <person name="Gladieux P."/>
            <person name="Hiltunen Thoren M."/>
            <person name="Johannesson H."/>
        </authorList>
    </citation>
    <scope>NUCLEOTIDE SEQUENCE</scope>
    <source>
        <strain evidence="1">CBS 538.74</strain>
    </source>
</reference>
<organism evidence="1 2">
    <name type="scientific">Chaetomidium leptoderma</name>
    <dbReference type="NCBI Taxonomy" id="669021"/>
    <lineage>
        <taxon>Eukaryota</taxon>
        <taxon>Fungi</taxon>
        <taxon>Dikarya</taxon>
        <taxon>Ascomycota</taxon>
        <taxon>Pezizomycotina</taxon>
        <taxon>Sordariomycetes</taxon>
        <taxon>Sordariomycetidae</taxon>
        <taxon>Sordariales</taxon>
        <taxon>Chaetomiaceae</taxon>
        <taxon>Chaetomidium</taxon>
    </lineage>
</organism>
<evidence type="ECO:0000313" key="2">
    <source>
        <dbReference type="Proteomes" id="UP001302745"/>
    </source>
</evidence>
<keyword evidence="2" id="KW-1185">Reference proteome</keyword>
<reference evidence="1" key="2">
    <citation type="submission" date="2023-05" db="EMBL/GenBank/DDBJ databases">
        <authorList>
            <consortium name="Lawrence Berkeley National Laboratory"/>
            <person name="Steindorff A."/>
            <person name="Hensen N."/>
            <person name="Bonometti L."/>
            <person name="Westerberg I."/>
            <person name="Brannstrom I.O."/>
            <person name="Guillou S."/>
            <person name="Cros-Aarteil S."/>
            <person name="Calhoun S."/>
            <person name="Haridas S."/>
            <person name="Kuo A."/>
            <person name="Mondo S."/>
            <person name="Pangilinan J."/>
            <person name="Riley R."/>
            <person name="Labutti K."/>
            <person name="Andreopoulos B."/>
            <person name="Lipzen A."/>
            <person name="Chen C."/>
            <person name="Yanf M."/>
            <person name="Daum C."/>
            <person name="Ng V."/>
            <person name="Clum A."/>
            <person name="Ohm R."/>
            <person name="Martin F."/>
            <person name="Silar P."/>
            <person name="Natvig D."/>
            <person name="Lalanne C."/>
            <person name="Gautier V."/>
            <person name="Ament-Velasquez S.L."/>
            <person name="Kruys A."/>
            <person name="Hutchinson M.I."/>
            <person name="Powell A.J."/>
            <person name="Barry K."/>
            <person name="Miller A.N."/>
            <person name="Grigoriev I.V."/>
            <person name="Debuchy R."/>
            <person name="Gladieux P."/>
            <person name="Thoren M.H."/>
            <person name="Johannesson H."/>
        </authorList>
    </citation>
    <scope>NUCLEOTIDE SEQUENCE</scope>
    <source>
        <strain evidence="1">CBS 538.74</strain>
    </source>
</reference>
<gene>
    <name evidence="1" type="ORF">C8A00DRAFT_18455</name>
</gene>